<dbReference type="Pfam" id="PF00172">
    <property type="entry name" value="Zn_clus"/>
    <property type="match status" value="1"/>
</dbReference>
<evidence type="ECO:0000256" key="3">
    <source>
        <dbReference type="ARBA" id="ARBA00023015"/>
    </source>
</evidence>
<dbReference type="AlphaFoldDB" id="D8PX20"/>
<dbReference type="InterPro" id="IPR036864">
    <property type="entry name" value="Zn2-C6_fun-type_DNA-bd_sf"/>
</dbReference>
<dbReference type="InterPro" id="IPR007219">
    <property type="entry name" value="XnlR_reg_dom"/>
</dbReference>
<comment type="subcellular location">
    <subcellularLocation>
        <location evidence="1">Nucleus</location>
    </subcellularLocation>
</comment>
<dbReference type="SMART" id="SM00066">
    <property type="entry name" value="GAL4"/>
    <property type="match status" value="1"/>
</dbReference>
<feature type="domain" description="Zn(2)-C6 fungal-type" evidence="8">
    <location>
        <begin position="45"/>
        <end position="75"/>
    </location>
</feature>
<evidence type="ECO:0000256" key="5">
    <source>
        <dbReference type="ARBA" id="ARBA00023163"/>
    </source>
</evidence>
<dbReference type="InterPro" id="IPR001138">
    <property type="entry name" value="Zn2Cys6_DnaBD"/>
</dbReference>
<dbReference type="PANTHER" id="PTHR31845:SF19">
    <property type="entry name" value="TRANSCRIPTION FACTOR DOMAIN-CONTAINING PROTEIN"/>
    <property type="match status" value="1"/>
</dbReference>
<dbReference type="Gene3D" id="4.10.240.10">
    <property type="entry name" value="Zn(2)-C6 fungal-type DNA-binding domain"/>
    <property type="match status" value="1"/>
</dbReference>
<dbReference type="OMA" id="DVCQAYL"/>
<dbReference type="OrthoDB" id="3163292at2759"/>
<sequence length="700" mass="79204">MPAPTPDAFRPARLLDSENTEEEDVKPFINKSYGRSRAGTKASGACVHCKSLKVRCEFSPGASACQRCIAGNYDCLARTRKKRKPAPTHEELIQRAQSQDMEIQDLLLRFDRIREDGRIRDWMARAQPDLRHTSSHPSEFSPYEARVHRPRWVPTGDEGAAEMACLSYFAHGDANVLRAPDVVRYCELYPQDVQDLFRVFFERINPFFSILDPELHTPGNLIWSCPFLFTVVCGLACRYDDSRRHMYELAIGFARTAAGNALVNGLKSVDACQAYLLLGMYPTPKRNYADDRSWMFLGVAIRMAQELGLDRPPSLDLPVREQLNRTRVWLNCYCVDAAQAVQLGKPPMISPDDFLARTSASWWQTSPLNTPFDVHLCGYISSLRLVWEWRSKALTKEGDAVASTCDHAERLVQDMYSWQQIYEQHSVCQYRILLTPLLVSYLRLTMLATGVRQMMKKGASGLTRSCRVFKDAYNAAKTVIETMLDRLYYTRQLRYAPEDQFIYVSYAAAFLINLLRPKFRPLLSDSEQQDIVSLVNRLIDVLGSKDVALDDRHTPALHSRFLENLLAKRNLRRSESDRSSRSDSGSPGHLLAQLSDERYHTPPNRYVWPDVGQDVSPGGSLVSSGGDVSPSPSAVFRQVGDPDMDFSMNHFLRAVSQQQPVPQYTAEIPASSAIPWSGDWGLSEPQATTSWSTYAAPTWK</sequence>
<gene>
    <name evidence="9" type="ORF">SCHCODRAFT_256135</name>
</gene>
<name>D8PX20_SCHCM</name>
<dbReference type="Pfam" id="PF04082">
    <property type="entry name" value="Fungal_trans"/>
    <property type="match status" value="1"/>
</dbReference>
<dbReference type="CDD" id="cd00067">
    <property type="entry name" value="GAL4"/>
    <property type="match status" value="1"/>
</dbReference>
<dbReference type="EMBL" id="GL377303">
    <property type="protein sequence ID" value="EFJ01133.1"/>
    <property type="molecule type" value="Genomic_DNA"/>
</dbReference>
<evidence type="ECO:0000256" key="4">
    <source>
        <dbReference type="ARBA" id="ARBA00023125"/>
    </source>
</evidence>
<evidence type="ECO:0000256" key="2">
    <source>
        <dbReference type="ARBA" id="ARBA00022723"/>
    </source>
</evidence>
<evidence type="ECO:0000256" key="7">
    <source>
        <dbReference type="SAM" id="MobiDB-lite"/>
    </source>
</evidence>
<evidence type="ECO:0000259" key="8">
    <source>
        <dbReference type="PROSITE" id="PS00463"/>
    </source>
</evidence>
<dbReference type="eggNOG" id="ENOG502SM5N">
    <property type="taxonomic scope" value="Eukaryota"/>
</dbReference>
<dbReference type="PROSITE" id="PS00463">
    <property type="entry name" value="ZN2_CY6_FUNGAL_1"/>
    <property type="match status" value="1"/>
</dbReference>
<accession>D8PX20</accession>
<dbReference type="InParanoid" id="D8PX20"/>
<dbReference type="STRING" id="578458.D8PX20"/>
<proteinExistence type="predicted"/>
<keyword evidence="4" id="KW-0238">DNA-binding</keyword>
<evidence type="ECO:0000256" key="1">
    <source>
        <dbReference type="ARBA" id="ARBA00004123"/>
    </source>
</evidence>
<dbReference type="Proteomes" id="UP000007431">
    <property type="component" value="Unassembled WGS sequence"/>
</dbReference>
<dbReference type="GO" id="GO:0005634">
    <property type="term" value="C:nucleus"/>
    <property type="evidence" value="ECO:0007669"/>
    <property type="project" value="UniProtKB-SubCell"/>
</dbReference>
<keyword evidence="2" id="KW-0479">Metal-binding</keyword>
<evidence type="ECO:0000256" key="6">
    <source>
        <dbReference type="ARBA" id="ARBA00023242"/>
    </source>
</evidence>
<feature type="region of interest" description="Disordered" evidence="7">
    <location>
        <begin position="1"/>
        <end position="23"/>
    </location>
</feature>
<dbReference type="SMART" id="SM00906">
    <property type="entry name" value="Fungal_trans"/>
    <property type="match status" value="1"/>
</dbReference>
<evidence type="ECO:0000313" key="10">
    <source>
        <dbReference type="Proteomes" id="UP000007431"/>
    </source>
</evidence>
<dbReference type="VEuPathDB" id="FungiDB:SCHCODRAFT_02605931"/>
<reference evidence="9 10" key="1">
    <citation type="journal article" date="2010" name="Nat. Biotechnol.">
        <title>Genome sequence of the model mushroom Schizophyllum commune.</title>
        <authorList>
            <person name="Ohm R.A."/>
            <person name="de Jong J.F."/>
            <person name="Lugones L.G."/>
            <person name="Aerts A."/>
            <person name="Kothe E."/>
            <person name="Stajich J.E."/>
            <person name="de Vries R.P."/>
            <person name="Record E."/>
            <person name="Levasseur A."/>
            <person name="Baker S.E."/>
            <person name="Bartholomew K.A."/>
            <person name="Coutinho P.M."/>
            <person name="Erdmann S."/>
            <person name="Fowler T.J."/>
            <person name="Gathman A.C."/>
            <person name="Lombard V."/>
            <person name="Henrissat B."/>
            <person name="Knabe N."/>
            <person name="Kuees U."/>
            <person name="Lilly W.W."/>
            <person name="Lindquist E."/>
            <person name="Lucas S."/>
            <person name="Magnuson J.K."/>
            <person name="Piumi F."/>
            <person name="Raudaskoski M."/>
            <person name="Salamov A."/>
            <person name="Schmutz J."/>
            <person name="Schwarze F.W.M.R."/>
            <person name="vanKuyk P.A."/>
            <person name="Horton J.S."/>
            <person name="Grigoriev I.V."/>
            <person name="Woesten H.A.B."/>
        </authorList>
    </citation>
    <scope>NUCLEOTIDE SEQUENCE [LARGE SCALE GENOMIC DNA]</scope>
    <source>
        <strain evidence="10">H4-8 / FGSC 9210</strain>
    </source>
</reference>
<dbReference type="HOGENOM" id="CLU_026652_0_0_1"/>
<dbReference type="GO" id="GO:0000976">
    <property type="term" value="F:transcription cis-regulatory region binding"/>
    <property type="evidence" value="ECO:0007669"/>
    <property type="project" value="TreeGrafter"/>
</dbReference>
<keyword evidence="6" id="KW-0539">Nucleus</keyword>
<dbReference type="SUPFAM" id="SSF57701">
    <property type="entry name" value="Zn2/Cys6 DNA-binding domain"/>
    <property type="match status" value="1"/>
</dbReference>
<dbReference type="CDD" id="cd12148">
    <property type="entry name" value="fungal_TF_MHR"/>
    <property type="match status" value="1"/>
</dbReference>
<keyword evidence="3" id="KW-0805">Transcription regulation</keyword>
<keyword evidence="10" id="KW-1185">Reference proteome</keyword>
<keyword evidence="5" id="KW-0804">Transcription</keyword>
<protein>
    <recommendedName>
        <fullName evidence="8">Zn(2)-C6 fungal-type domain-containing protein</fullName>
    </recommendedName>
</protein>
<dbReference type="GO" id="GO:0000981">
    <property type="term" value="F:DNA-binding transcription factor activity, RNA polymerase II-specific"/>
    <property type="evidence" value="ECO:0007669"/>
    <property type="project" value="InterPro"/>
</dbReference>
<dbReference type="GO" id="GO:0008270">
    <property type="term" value="F:zinc ion binding"/>
    <property type="evidence" value="ECO:0007669"/>
    <property type="project" value="InterPro"/>
</dbReference>
<dbReference type="GO" id="GO:0006351">
    <property type="term" value="P:DNA-templated transcription"/>
    <property type="evidence" value="ECO:0007669"/>
    <property type="project" value="InterPro"/>
</dbReference>
<organism evidence="10">
    <name type="scientific">Schizophyllum commune (strain H4-8 / FGSC 9210)</name>
    <name type="common">Split gill fungus</name>
    <dbReference type="NCBI Taxonomy" id="578458"/>
    <lineage>
        <taxon>Eukaryota</taxon>
        <taxon>Fungi</taxon>
        <taxon>Dikarya</taxon>
        <taxon>Basidiomycota</taxon>
        <taxon>Agaricomycotina</taxon>
        <taxon>Agaricomycetes</taxon>
        <taxon>Agaricomycetidae</taxon>
        <taxon>Agaricales</taxon>
        <taxon>Schizophyllaceae</taxon>
        <taxon>Schizophyllum</taxon>
    </lineage>
</organism>
<dbReference type="PANTHER" id="PTHR31845">
    <property type="entry name" value="FINGER DOMAIN PROTEIN, PUTATIVE-RELATED"/>
    <property type="match status" value="1"/>
</dbReference>
<evidence type="ECO:0000313" key="9">
    <source>
        <dbReference type="EMBL" id="EFJ01133.1"/>
    </source>
</evidence>
<dbReference type="InterPro" id="IPR051089">
    <property type="entry name" value="prtT"/>
</dbReference>